<dbReference type="STRING" id="452637.Oter_2405"/>
<keyword evidence="7" id="KW-0808">Transferase</keyword>
<gene>
    <name evidence="7" type="ordered locus">Oter_2405</name>
</gene>
<dbReference type="Gene3D" id="1.10.287.130">
    <property type="match status" value="1"/>
</dbReference>
<dbReference type="PANTHER" id="PTHR43547">
    <property type="entry name" value="TWO-COMPONENT HISTIDINE KINASE"/>
    <property type="match status" value="1"/>
</dbReference>
<dbReference type="CDD" id="cd00082">
    <property type="entry name" value="HisKA"/>
    <property type="match status" value="1"/>
</dbReference>
<dbReference type="InterPro" id="IPR001789">
    <property type="entry name" value="Sig_transdc_resp-reg_receiver"/>
</dbReference>
<name>B1ZS88_OPITP</name>
<dbReference type="HOGENOM" id="CLU_721278_0_0_0"/>
<reference evidence="7 8" key="1">
    <citation type="journal article" date="2011" name="J. Bacteriol.">
        <title>Genome sequence of the verrucomicrobium Opitutus terrae PB90-1, an abundant inhabitant of rice paddy soil ecosystems.</title>
        <authorList>
            <person name="van Passel M.W."/>
            <person name="Kant R."/>
            <person name="Palva A."/>
            <person name="Copeland A."/>
            <person name="Lucas S."/>
            <person name="Lapidus A."/>
            <person name="Glavina del Rio T."/>
            <person name="Pitluck S."/>
            <person name="Goltsman E."/>
            <person name="Clum A."/>
            <person name="Sun H."/>
            <person name="Schmutz J."/>
            <person name="Larimer F.W."/>
            <person name="Land M.L."/>
            <person name="Hauser L."/>
            <person name="Kyrpides N."/>
            <person name="Mikhailova N."/>
            <person name="Richardson P.P."/>
            <person name="Janssen P.H."/>
            <person name="de Vos W.M."/>
            <person name="Smidt H."/>
        </authorList>
    </citation>
    <scope>NUCLEOTIDE SEQUENCE [LARGE SCALE GENOMIC DNA]</scope>
    <source>
        <strain evidence="8">DSM 11246 / JCM 15787 / PB90-1</strain>
    </source>
</reference>
<dbReference type="InterPro" id="IPR011006">
    <property type="entry name" value="CheY-like_superfamily"/>
</dbReference>
<dbReference type="PROSITE" id="PS50109">
    <property type="entry name" value="HIS_KIN"/>
    <property type="match status" value="1"/>
</dbReference>
<dbReference type="Gene3D" id="3.30.565.10">
    <property type="entry name" value="Histidine kinase-like ATPase, C-terminal domain"/>
    <property type="match status" value="1"/>
</dbReference>
<dbReference type="InterPro" id="IPR036097">
    <property type="entry name" value="HisK_dim/P_sf"/>
</dbReference>
<dbReference type="Gene3D" id="3.40.50.2300">
    <property type="match status" value="1"/>
</dbReference>
<organism evidence="7 8">
    <name type="scientific">Opitutus terrae (strain DSM 11246 / JCM 15787 / PB90-1)</name>
    <dbReference type="NCBI Taxonomy" id="452637"/>
    <lineage>
        <taxon>Bacteria</taxon>
        <taxon>Pseudomonadati</taxon>
        <taxon>Verrucomicrobiota</taxon>
        <taxon>Opitutia</taxon>
        <taxon>Opitutales</taxon>
        <taxon>Opitutaceae</taxon>
        <taxon>Opitutus</taxon>
    </lineage>
</organism>
<dbReference type="SMART" id="SM00387">
    <property type="entry name" value="HATPase_c"/>
    <property type="match status" value="1"/>
</dbReference>
<dbReference type="InterPro" id="IPR003661">
    <property type="entry name" value="HisK_dim/P_dom"/>
</dbReference>
<dbReference type="SMART" id="SM00448">
    <property type="entry name" value="REC"/>
    <property type="match status" value="1"/>
</dbReference>
<accession>B1ZS88</accession>
<evidence type="ECO:0000256" key="2">
    <source>
        <dbReference type="ARBA" id="ARBA00012438"/>
    </source>
</evidence>
<feature type="modified residue" description="4-aspartylphosphate" evidence="4">
    <location>
        <position position="69"/>
    </location>
</feature>
<dbReference type="Pfam" id="PF02518">
    <property type="entry name" value="HATPase_c"/>
    <property type="match status" value="1"/>
</dbReference>
<feature type="domain" description="Response regulatory" evidence="6">
    <location>
        <begin position="21"/>
        <end position="134"/>
    </location>
</feature>
<evidence type="ECO:0000256" key="1">
    <source>
        <dbReference type="ARBA" id="ARBA00000085"/>
    </source>
</evidence>
<evidence type="ECO:0000313" key="8">
    <source>
        <dbReference type="Proteomes" id="UP000007013"/>
    </source>
</evidence>
<evidence type="ECO:0000259" key="6">
    <source>
        <dbReference type="PROSITE" id="PS50110"/>
    </source>
</evidence>
<dbReference type="SUPFAM" id="SSF55874">
    <property type="entry name" value="ATPase domain of HSP90 chaperone/DNA topoisomerase II/histidine kinase"/>
    <property type="match status" value="1"/>
</dbReference>
<dbReference type="eggNOG" id="COG4251">
    <property type="taxonomic scope" value="Bacteria"/>
</dbReference>
<dbReference type="GO" id="GO:0000155">
    <property type="term" value="F:phosphorelay sensor kinase activity"/>
    <property type="evidence" value="ECO:0007669"/>
    <property type="project" value="InterPro"/>
</dbReference>
<dbReference type="Pfam" id="PF00512">
    <property type="entry name" value="HisKA"/>
    <property type="match status" value="1"/>
</dbReference>
<comment type="catalytic activity">
    <reaction evidence="1">
        <text>ATP + protein L-histidine = ADP + protein N-phospho-L-histidine.</text>
        <dbReference type="EC" id="2.7.13.3"/>
    </reaction>
</comment>
<keyword evidence="7" id="KW-0418">Kinase</keyword>
<sequence>MCPPMLTESPAASVSKTAKPLVLVVDDEYGPRESIAFSLSSEFTVETADRAAEALAKLRAQPFAVVVLDIRMPEMDGIRALEEMRKIDPFVSVVMLTGYGTLLTAQQAMLAGANQYLRKPPDIAELLDAVRKQAGAARLRRQQAMIADDLQEMNAALKREMAQTAPQLWQGKASVDLVHDLNNPLTVVVGYSALLLEEVRALAAADPERSDRLQRYAEVVEKAAEYCYHLAENWRMASHQTVEFTRLDLVQIIQEVRHVVFFGEIAVQFSGLTAAFVRGSRFELMRVFQNVFRNALEAGAKQLVVGLNRAGDRIEVSISDNGEGMAPELQQRALKGGFSNREYGLGLGLGICRHLLGTHGATLDLQSAPGQGTTVKMVFPAAE</sequence>
<dbReference type="SUPFAM" id="SSF52172">
    <property type="entry name" value="CheY-like"/>
    <property type="match status" value="1"/>
</dbReference>
<dbReference type="PRINTS" id="PR00344">
    <property type="entry name" value="BCTRLSENSOR"/>
</dbReference>
<dbReference type="EC" id="2.7.13.3" evidence="2"/>
<keyword evidence="8" id="KW-1185">Reference proteome</keyword>
<evidence type="ECO:0000259" key="5">
    <source>
        <dbReference type="PROSITE" id="PS50109"/>
    </source>
</evidence>
<feature type="domain" description="Histidine kinase" evidence="5">
    <location>
        <begin position="176"/>
        <end position="383"/>
    </location>
</feature>
<dbReference type="PANTHER" id="PTHR43547:SF2">
    <property type="entry name" value="HYBRID SIGNAL TRANSDUCTION HISTIDINE KINASE C"/>
    <property type="match status" value="1"/>
</dbReference>
<evidence type="ECO:0000256" key="3">
    <source>
        <dbReference type="ARBA" id="ARBA00022553"/>
    </source>
</evidence>
<dbReference type="InterPro" id="IPR004358">
    <property type="entry name" value="Sig_transdc_His_kin-like_C"/>
</dbReference>
<proteinExistence type="predicted"/>
<dbReference type="InterPro" id="IPR003594">
    <property type="entry name" value="HATPase_dom"/>
</dbReference>
<dbReference type="eggNOG" id="COG2204">
    <property type="taxonomic scope" value="Bacteria"/>
</dbReference>
<evidence type="ECO:0000256" key="4">
    <source>
        <dbReference type="PROSITE-ProRule" id="PRU00169"/>
    </source>
</evidence>
<dbReference type="PROSITE" id="PS50110">
    <property type="entry name" value="RESPONSE_REGULATORY"/>
    <property type="match status" value="1"/>
</dbReference>
<dbReference type="SUPFAM" id="SSF47384">
    <property type="entry name" value="Homodimeric domain of signal transducing histidine kinase"/>
    <property type="match status" value="1"/>
</dbReference>
<protein>
    <recommendedName>
        <fullName evidence="2">histidine kinase</fullName>
        <ecNumber evidence="2">2.7.13.3</ecNumber>
    </recommendedName>
</protein>
<dbReference type="InterPro" id="IPR036890">
    <property type="entry name" value="HATPase_C_sf"/>
</dbReference>
<dbReference type="AlphaFoldDB" id="B1ZS88"/>
<evidence type="ECO:0000313" key="7">
    <source>
        <dbReference type="EMBL" id="ACB75687.1"/>
    </source>
</evidence>
<dbReference type="Proteomes" id="UP000007013">
    <property type="component" value="Chromosome"/>
</dbReference>
<keyword evidence="3 4" id="KW-0597">Phosphoprotein</keyword>
<dbReference type="EMBL" id="CP001032">
    <property type="protein sequence ID" value="ACB75687.1"/>
    <property type="molecule type" value="Genomic_DNA"/>
</dbReference>
<dbReference type="InterPro" id="IPR005467">
    <property type="entry name" value="His_kinase_dom"/>
</dbReference>
<dbReference type="KEGG" id="ote:Oter_2405"/>
<dbReference type="Pfam" id="PF00072">
    <property type="entry name" value="Response_reg"/>
    <property type="match status" value="1"/>
</dbReference>